<name>A0A7D9CYF0_DEKBR</name>
<evidence type="ECO:0000256" key="3">
    <source>
        <dbReference type="ARBA" id="ARBA00020820"/>
    </source>
</evidence>
<keyword evidence="5" id="KW-0256">Endoplasmic reticulum</keyword>
<keyword evidence="7 8" id="KW-0472">Membrane</keyword>
<evidence type="ECO:0000256" key="1">
    <source>
        <dbReference type="ARBA" id="ARBA00004477"/>
    </source>
</evidence>
<dbReference type="InterPro" id="IPR009445">
    <property type="entry name" value="TMEM85/Emc4"/>
</dbReference>
<proteinExistence type="inferred from homology"/>
<dbReference type="EMBL" id="CABFWN010000002">
    <property type="protein sequence ID" value="VUG17750.1"/>
    <property type="molecule type" value="Genomic_DNA"/>
</dbReference>
<evidence type="ECO:0000256" key="8">
    <source>
        <dbReference type="PIRNR" id="PIRNR017207"/>
    </source>
</evidence>
<dbReference type="AlphaFoldDB" id="A0A7D9CYF0"/>
<dbReference type="Proteomes" id="UP000478008">
    <property type="component" value="Unassembled WGS sequence"/>
</dbReference>
<comment type="similarity">
    <text evidence="2 8">Belongs to the EMC4 family.</text>
</comment>
<dbReference type="PANTHER" id="PTHR19315">
    <property type="entry name" value="ER MEMBRANE PROTEIN COMPLEX SUBUNIT 4"/>
    <property type="match status" value="1"/>
</dbReference>
<evidence type="ECO:0000256" key="7">
    <source>
        <dbReference type="ARBA" id="ARBA00023136"/>
    </source>
</evidence>
<sequence length="184" mass="21198">MTGENWINYYKTEDEVVEKFSGKVNIEKLPFPPGYDEQIYRLQSEGKLKKSLKSHKKAESKEELERLKRKKIWELAIKPVKSVPMNALMMYMSPNSIQIISIMMTVTLFFNSLRDILSVNRAFANTEAESDYDMFVMKTVYVISCSGNLLLGIWKLNSLGLIPNRTSDWLGWESTILSQQSVAL</sequence>
<keyword evidence="6" id="KW-1133">Transmembrane helix</keyword>
<gene>
    <name evidence="9" type="ORF">DEBR0S2_15478G</name>
</gene>
<evidence type="ECO:0000313" key="10">
    <source>
        <dbReference type="Proteomes" id="UP000478008"/>
    </source>
</evidence>
<evidence type="ECO:0000256" key="4">
    <source>
        <dbReference type="ARBA" id="ARBA00022692"/>
    </source>
</evidence>
<evidence type="ECO:0000256" key="6">
    <source>
        <dbReference type="ARBA" id="ARBA00022989"/>
    </source>
</evidence>
<evidence type="ECO:0000256" key="2">
    <source>
        <dbReference type="ARBA" id="ARBA00007715"/>
    </source>
</evidence>
<keyword evidence="4" id="KW-0812">Transmembrane</keyword>
<comment type="subcellular location">
    <subcellularLocation>
        <location evidence="1">Endoplasmic reticulum membrane</location>
        <topology evidence="1">Multi-pass membrane protein</topology>
    </subcellularLocation>
</comment>
<evidence type="ECO:0000256" key="5">
    <source>
        <dbReference type="ARBA" id="ARBA00022824"/>
    </source>
</evidence>
<keyword evidence="10" id="KW-1185">Reference proteome</keyword>
<dbReference type="GO" id="GO:0005789">
    <property type="term" value="C:endoplasmic reticulum membrane"/>
    <property type="evidence" value="ECO:0007669"/>
    <property type="project" value="UniProtKB-SubCell"/>
</dbReference>
<protein>
    <recommendedName>
        <fullName evidence="3 8">ER membrane protein complex subunit 4</fullName>
    </recommendedName>
</protein>
<dbReference type="PIRSF" id="PIRSF017207">
    <property type="entry name" value="UCP017207_TM-p85"/>
    <property type="match status" value="1"/>
</dbReference>
<evidence type="ECO:0000313" key="9">
    <source>
        <dbReference type="EMBL" id="VUG17750.1"/>
    </source>
</evidence>
<dbReference type="Pfam" id="PF06417">
    <property type="entry name" value="EMC4"/>
    <property type="match status" value="1"/>
</dbReference>
<organism evidence="9 10">
    <name type="scientific">Dekkera bruxellensis</name>
    <name type="common">Brettanomyces custersii</name>
    <dbReference type="NCBI Taxonomy" id="5007"/>
    <lineage>
        <taxon>Eukaryota</taxon>
        <taxon>Fungi</taxon>
        <taxon>Dikarya</taxon>
        <taxon>Ascomycota</taxon>
        <taxon>Saccharomycotina</taxon>
        <taxon>Pichiomycetes</taxon>
        <taxon>Pichiales</taxon>
        <taxon>Pichiaceae</taxon>
        <taxon>Brettanomyces</taxon>
    </lineage>
</organism>
<accession>A0A7D9CYF0</accession>
<reference evidence="9 10" key="1">
    <citation type="submission" date="2019-07" db="EMBL/GenBank/DDBJ databases">
        <authorList>
            <person name="Friedrich A."/>
            <person name="Schacherer J."/>
        </authorList>
    </citation>
    <scope>NUCLEOTIDE SEQUENCE [LARGE SCALE GENOMIC DNA]</scope>
</reference>